<dbReference type="PANTHER" id="PTHR21666">
    <property type="entry name" value="PEPTIDASE-RELATED"/>
    <property type="match status" value="1"/>
</dbReference>
<dbReference type="GO" id="GO:0004222">
    <property type="term" value="F:metalloendopeptidase activity"/>
    <property type="evidence" value="ECO:0007669"/>
    <property type="project" value="TreeGrafter"/>
</dbReference>
<dbReference type="InterPro" id="IPR050570">
    <property type="entry name" value="Cell_wall_metabolism_enzyme"/>
</dbReference>
<evidence type="ECO:0000259" key="1">
    <source>
        <dbReference type="Pfam" id="PF01551"/>
    </source>
</evidence>
<comment type="caution">
    <text evidence="2">The sequence shown here is derived from an EMBL/GenBank/DDBJ whole genome shotgun (WGS) entry which is preliminary data.</text>
</comment>
<evidence type="ECO:0000313" key="3">
    <source>
        <dbReference type="Proteomes" id="UP000266693"/>
    </source>
</evidence>
<proteinExistence type="predicted"/>
<dbReference type="InterPro" id="IPR016047">
    <property type="entry name" value="M23ase_b-sheet_dom"/>
</dbReference>
<dbReference type="Gene3D" id="2.70.70.10">
    <property type="entry name" value="Glucose Permease (Domain IIA)"/>
    <property type="match status" value="1"/>
</dbReference>
<dbReference type="OrthoDB" id="9815245at2"/>
<dbReference type="Pfam" id="PF01551">
    <property type="entry name" value="Peptidase_M23"/>
    <property type="match status" value="1"/>
</dbReference>
<accession>A0A396RVI1</accession>
<feature type="domain" description="M23ase beta-sheet core" evidence="1">
    <location>
        <begin position="172"/>
        <end position="268"/>
    </location>
</feature>
<reference evidence="2 3" key="1">
    <citation type="submission" date="2018-08" db="EMBL/GenBank/DDBJ databases">
        <title>The multiple taxonomic identification of Sphingomonas gilva.</title>
        <authorList>
            <person name="Zhu D."/>
            <person name="Zheng S."/>
        </authorList>
    </citation>
    <scope>NUCLEOTIDE SEQUENCE [LARGE SCALE GENOMIC DNA]</scope>
    <source>
        <strain evidence="2 3">ZDH117</strain>
    </source>
</reference>
<sequence>MPTAPLVPAPAAVPQVERQTLPPAPARFQFEGAIRQGGVVIGTAPEGVVAVNLNGEKITLAPDRRFLIAFDRDAPPTARISATLSDGRSIDETLTVAKGDWEIEHVDASRTGGRTSAEFRRLRPAELAAINGARARETGAEGWRQQFTWPVIGRISGRFGAQRIYRGTPGSYHSGVDVAKPAGTPLVAPADGVVILATDHPFTLEGNLLMIDHGMGLNSAFLHLSEISVREGESVRRGQPIGRIGATGRATGPHMHWGMKWNDARIDPLLLAGPMPSRS</sequence>
<gene>
    <name evidence="2" type="ORF">D1610_01160</name>
</gene>
<dbReference type="FunFam" id="2.70.70.10:FF:000019">
    <property type="entry name" value="M23 family peptidase"/>
    <property type="match status" value="1"/>
</dbReference>
<evidence type="ECO:0000313" key="2">
    <source>
        <dbReference type="EMBL" id="RHW19412.1"/>
    </source>
</evidence>
<dbReference type="SUPFAM" id="SSF51261">
    <property type="entry name" value="Duplicated hybrid motif"/>
    <property type="match status" value="1"/>
</dbReference>
<dbReference type="CDD" id="cd12797">
    <property type="entry name" value="M23_peptidase"/>
    <property type="match status" value="1"/>
</dbReference>
<dbReference type="InterPro" id="IPR011055">
    <property type="entry name" value="Dup_hybrid_motif"/>
</dbReference>
<dbReference type="Proteomes" id="UP000266693">
    <property type="component" value="Unassembled WGS sequence"/>
</dbReference>
<protein>
    <submittedName>
        <fullName evidence="2">M23 family peptidase</fullName>
    </submittedName>
</protein>
<organism evidence="2 3">
    <name type="scientific">Sphingomonas gilva</name>
    <dbReference type="NCBI Taxonomy" id="2305907"/>
    <lineage>
        <taxon>Bacteria</taxon>
        <taxon>Pseudomonadati</taxon>
        <taxon>Pseudomonadota</taxon>
        <taxon>Alphaproteobacteria</taxon>
        <taxon>Sphingomonadales</taxon>
        <taxon>Sphingomonadaceae</taxon>
        <taxon>Sphingomonas</taxon>
    </lineage>
</organism>
<keyword evidence="3" id="KW-1185">Reference proteome</keyword>
<dbReference type="EMBL" id="QWLV01000001">
    <property type="protein sequence ID" value="RHW19412.1"/>
    <property type="molecule type" value="Genomic_DNA"/>
</dbReference>
<dbReference type="PANTHER" id="PTHR21666:SF285">
    <property type="entry name" value="M23 FAMILY METALLOPEPTIDASE"/>
    <property type="match status" value="1"/>
</dbReference>
<dbReference type="AlphaFoldDB" id="A0A396RVI1"/>
<name>A0A396RVI1_9SPHN</name>